<organism evidence="5 6">
    <name type="scientific">Thermofilum adornatum 1505</name>
    <dbReference type="NCBI Taxonomy" id="697581"/>
    <lineage>
        <taxon>Archaea</taxon>
        <taxon>Thermoproteota</taxon>
        <taxon>Thermoprotei</taxon>
        <taxon>Thermofilales</taxon>
        <taxon>Thermofilaceae</taxon>
        <taxon>Thermofilum</taxon>
    </lineage>
</organism>
<dbReference type="Pfam" id="PF02626">
    <property type="entry name" value="CT_A_B"/>
    <property type="match status" value="1"/>
</dbReference>
<keyword evidence="1" id="KW-0547">Nucleotide-binding</keyword>
<reference evidence="6" key="1">
    <citation type="book" date="2010" name="EXTREMOPHILES" publisher="0:0-0">
        <title>Complete genome sequences of ten hyperthermophilic archaea reveal their metabolic capabilities and possible ecological roles.</title>
        <editorList>
            <person name="?"/>
        </editorList>
        <authorList>
            <person name="Ravin N.V."/>
            <person name="Mardanov A.V."/>
            <person name="Bonch-Osmolovskaya E.A."/>
            <person name="Skryabin K.G."/>
        </authorList>
    </citation>
    <scope>NUCLEOTIDE SEQUENCE [LARGE SCALE GENOMIC DNA]</scope>
    <source>
        <strain evidence="6">1505</strain>
    </source>
</reference>
<name>A0A3G1A870_9CREN</name>
<protein>
    <recommendedName>
        <fullName evidence="4">Carboxyltransferase domain-containing protein</fullName>
    </recommendedName>
</protein>
<dbReference type="RefSeq" id="WP_020962038.1">
    <property type="nucleotide sequence ID" value="NZ_CP007493.1"/>
</dbReference>
<evidence type="ECO:0000259" key="4">
    <source>
        <dbReference type="Pfam" id="PF02626"/>
    </source>
</evidence>
<evidence type="ECO:0000313" key="5">
    <source>
        <dbReference type="EMBL" id="AJB42473.1"/>
    </source>
</evidence>
<dbReference type="EMBL" id="CP007493">
    <property type="protein sequence ID" value="AJB42473.1"/>
    <property type="molecule type" value="Genomic_DNA"/>
</dbReference>
<evidence type="ECO:0000256" key="1">
    <source>
        <dbReference type="ARBA" id="ARBA00022741"/>
    </source>
</evidence>
<proteinExistence type="predicted"/>
<dbReference type="KEGG" id="tcb:TCARB_1427"/>
<feature type="domain" description="Carboxyltransferase" evidence="4">
    <location>
        <begin position="21"/>
        <end position="100"/>
    </location>
</feature>
<accession>A0A3G1A870</accession>
<evidence type="ECO:0000313" key="6">
    <source>
        <dbReference type="Proteomes" id="UP000266720"/>
    </source>
</evidence>
<keyword evidence="3" id="KW-0067">ATP-binding</keyword>
<dbReference type="GeneID" id="25406833"/>
<gene>
    <name evidence="5" type="ORF">TCARB_1427</name>
</gene>
<dbReference type="Proteomes" id="UP000266720">
    <property type="component" value="Chromosome"/>
</dbReference>
<evidence type="ECO:0000256" key="2">
    <source>
        <dbReference type="ARBA" id="ARBA00022801"/>
    </source>
</evidence>
<sequence length="188" mass="20380">MTIVIRSSHRSYISPNPLSSVDKYLHASANLLVFNPPTAPVIEIRQGSITLELQEKVVFGTTGKAEILADDKQMESWRTGTAQNTLTVKTSETAYLAIKGLVIPTSSLQPLNPGTTLTTVNPNSVPDKILAALKVPQGLRAPNGDWLEAVSKLQRHLSLVSDAVQRGAELVKIRVSGGEFEAWVLELE</sequence>
<dbReference type="GeneID" id="16572991"/>
<dbReference type="GO" id="GO:0016787">
    <property type="term" value="F:hydrolase activity"/>
    <property type="evidence" value="ECO:0007669"/>
    <property type="project" value="UniProtKB-KW"/>
</dbReference>
<dbReference type="AlphaFoldDB" id="A0A3G1A870"/>
<evidence type="ECO:0000256" key="3">
    <source>
        <dbReference type="ARBA" id="ARBA00022840"/>
    </source>
</evidence>
<keyword evidence="2" id="KW-0378">Hydrolase</keyword>
<dbReference type="GO" id="GO:0005524">
    <property type="term" value="F:ATP binding"/>
    <property type="evidence" value="ECO:0007669"/>
    <property type="project" value="UniProtKB-KW"/>
</dbReference>
<dbReference type="STRING" id="697581.TCARB_1427"/>
<dbReference type="InterPro" id="IPR003778">
    <property type="entry name" value="CT_A_B"/>
</dbReference>